<dbReference type="PATRIC" id="fig|1094979.3.peg.2670"/>
<dbReference type="PANTHER" id="PTHR30006:SF15">
    <property type="entry name" value="IRON-UTILIZATION PERIPLASMIC PROTEIN"/>
    <property type="match status" value="1"/>
</dbReference>
<dbReference type="EMBL" id="AGTR01000055">
    <property type="protein sequence ID" value="EHJ03812.1"/>
    <property type="molecule type" value="Genomic_DNA"/>
</dbReference>
<evidence type="ECO:0000313" key="5">
    <source>
        <dbReference type="Proteomes" id="UP000003208"/>
    </source>
</evidence>
<feature type="binding site" evidence="3">
    <location>
        <position position="244"/>
    </location>
    <ligand>
        <name>Fe cation</name>
        <dbReference type="ChEBI" id="CHEBI:24875"/>
    </ligand>
</feature>
<keyword evidence="2" id="KW-0732">Signal</keyword>
<organism evidence="4 5">
    <name type="scientific">Marinobacter manganoxydans MnI7-9</name>
    <dbReference type="NCBI Taxonomy" id="1094979"/>
    <lineage>
        <taxon>Bacteria</taxon>
        <taxon>Pseudomonadati</taxon>
        <taxon>Pseudomonadota</taxon>
        <taxon>Gammaproteobacteria</taxon>
        <taxon>Pseudomonadales</taxon>
        <taxon>Marinobacteraceae</taxon>
        <taxon>Marinobacter</taxon>
    </lineage>
</organism>
<sequence length="363" mass="40504">MVGVFKNLPILAKQINTGNTRKDGNMRMKLAATAAIALSAMPMAASADGEVNIYSYRQAYLLEPLLNAFEQETGIQSNVVFAKQGLAERLEREGRNSPADLVMTVDISRLNELVERDLVQNVDNETLEENIPENLRHPEGKWFALTTRGRLIFVSKDRVEEGEITTYEQLADDKWNNRICTRSGKHPYNIALFSSMIAHHGEAETEKWLEGLKDNLARKPQGGDRDQIKAIAEGVCDVSIGNSYYYGNMLQDENQRPIAEQVRLVFPNAEGRGTHVNISGISLTKSAPNRENAIKLMEFLSSPKAQRIYAEANTEYPANPEVKPSGLVAEWGEINPDNLSLQEIADNRNAAVKLVDRVDYDGE</sequence>
<feature type="binding site" evidence="3">
    <location>
        <position position="245"/>
    </location>
    <ligand>
        <name>Fe cation</name>
        <dbReference type="ChEBI" id="CHEBI:24875"/>
    </ligand>
</feature>
<dbReference type="GO" id="GO:0046872">
    <property type="term" value="F:metal ion binding"/>
    <property type="evidence" value="ECO:0007669"/>
    <property type="project" value="UniProtKB-KW"/>
</dbReference>
<evidence type="ECO:0000256" key="2">
    <source>
        <dbReference type="ARBA" id="ARBA00022729"/>
    </source>
</evidence>
<keyword evidence="3" id="KW-0408">Iron</keyword>
<keyword evidence="3" id="KW-0479">Metal-binding</keyword>
<protein>
    <submittedName>
        <fullName evidence="4">Extracellular solute-binding protein</fullName>
    </submittedName>
</protein>
<dbReference type="PIRSF" id="PIRSF002825">
    <property type="entry name" value="CfbpA"/>
    <property type="match status" value="1"/>
</dbReference>
<keyword evidence="5" id="KW-1185">Reference proteome</keyword>
<reference evidence="4 5" key="1">
    <citation type="journal article" date="2012" name="J. Bacteriol.">
        <title>Genome sequence of deep-sea manganese-oxidizing bacterium Marinobacter manganoxydans MnI7-9.</title>
        <authorList>
            <person name="Wang H."/>
            <person name="Li H."/>
            <person name="Shao Z."/>
            <person name="Liao S."/>
            <person name="Johnstone L."/>
            <person name="Rensing C."/>
            <person name="Wang G."/>
        </authorList>
    </citation>
    <scope>NUCLEOTIDE SEQUENCE [LARGE SCALE GENOMIC DNA]</scope>
    <source>
        <strain evidence="4 5">MnI7-9</strain>
    </source>
</reference>
<gene>
    <name evidence="4" type="ORF">KYE_13790</name>
</gene>
<comment type="similarity">
    <text evidence="1">Belongs to the bacterial solute-binding protein 1 family.</text>
</comment>
<proteinExistence type="inferred from homology"/>
<evidence type="ECO:0000313" key="4">
    <source>
        <dbReference type="EMBL" id="EHJ03812.1"/>
    </source>
</evidence>
<evidence type="ECO:0000256" key="1">
    <source>
        <dbReference type="ARBA" id="ARBA00008520"/>
    </source>
</evidence>
<name>G6YV63_9GAMM</name>
<dbReference type="Gene3D" id="3.40.190.10">
    <property type="entry name" value="Periplasmic binding protein-like II"/>
    <property type="match status" value="2"/>
</dbReference>
<evidence type="ECO:0000256" key="3">
    <source>
        <dbReference type="PIRSR" id="PIRSR002825-1"/>
    </source>
</evidence>
<dbReference type="CDD" id="cd13542">
    <property type="entry name" value="PBP2_FutA1_ilke"/>
    <property type="match status" value="1"/>
</dbReference>
<dbReference type="Pfam" id="PF13343">
    <property type="entry name" value="SBP_bac_6"/>
    <property type="match status" value="1"/>
</dbReference>
<dbReference type="GO" id="GO:0030288">
    <property type="term" value="C:outer membrane-bounded periplasmic space"/>
    <property type="evidence" value="ECO:0007669"/>
    <property type="project" value="TreeGrafter"/>
</dbReference>
<dbReference type="AlphaFoldDB" id="G6YV63"/>
<dbReference type="InterPro" id="IPR026045">
    <property type="entry name" value="Ferric-bd"/>
</dbReference>
<dbReference type="Proteomes" id="UP000003208">
    <property type="component" value="Unassembled WGS sequence"/>
</dbReference>
<dbReference type="SUPFAM" id="SSF53850">
    <property type="entry name" value="Periplasmic binding protein-like II"/>
    <property type="match status" value="1"/>
</dbReference>
<dbReference type="PANTHER" id="PTHR30006">
    <property type="entry name" value="THIAMINE-BINDING PERIPLASMIC PROTEIN-RELATED"/>
    <property type="match status" value="1"/>
</dbReference>
<accession>G6YV63</accession>